<protein>
    <submittedName>
        <fullName evidence="1">Uncharacterized protein</fullName>
    </submittedName>
</protein>
<dbReference type="EMBL" id="CM039428">
    <property type="protein sequence ID" value="KAI4352069.1"/>
    <property type="molecule type" value="Genomic_DNA"/>
</dbReference>
<evidence type="ECO:0000313" key="2">
    <source>
        <dbReference type="Proteomes" id="UP000828941"/>
    </source>
</evidence>
<proteinExistence type="predicted"/>
<name>A0ACB9PVZ9_BAUVA</name>
<evidence type="ECO:0000313" key="1">
    <source>
        <dbReference type="EMBL" id="KAI4352069.1"/>
    </source>
</evidence>
<comment type="caution">
    <text evidence="1">The sequence shown here is derived from an EMBL/GenBank/DDBJ whole genome shotgun (WGS) entry which is preliminary data.</text>
</comment>
<keyword evidence="2" id="KW-1185">Reference proteome</keyword>
<accession>A0ACB9PVZ9</accession>
<reference evidence="1 2" key="1">
    <citation type="journal article" date="2022" name="DNA Res.">
        <title>Chromosomal-level genome assembly of the orchid tree Bauhinia variegata (Leguminosae; Cercidoideae) supports the allotetraploid origin hypothesis of Bauhinia.</title>
        <authorList>
            <person name="Zhong Y."/>
            <person name="Chen Y."/>
            <person name="Zheng D."/>
            <person name="Pang J."/>
            <person name="Liu Y."/>
            <person name="Luo S."/>
            <person name="Meng S."/>
            <person name="Qian L."/>
            <person name="Wei D."/>
            <person name="Dai S."/>
            <person name="Zhou R."/>
        </authorList>
    </citation>
    <scope>NUCLEOTIDE SEQUENCE [LARGE SCALE GENOMIC DNA]</scope>
    <source>
        <strain evidence="1">BV-YZ2020</strain>
    </source>
</reference>
<dbReference type="Proteomes" id="UP000828941">
    <property type="component" value="Chromosome 3"/>
</dbReference>
<organism evidence="1 2">
    <name type="scientific">Bauhinia variegata</name>
    <name type="common">Purple orchid tree</name>
    <name type="synonym">Phanera variegata</name>
    <dbReference type="NCBI Taxonomy" id="167791"/>
    <lineage>
        <taxon>Eukaryota</taxon>
        <taxon>Viridiplantae</taxon>
        <taxon>Streptophyta</taxon>
        <taxon>Embryophyta</taxon>
        <taxon>Tracheophyta</taxon>
        <taxon>Spermatophyta</taxon>
        <taxon>Magnoliopsida</taxon>
        <taxon>eudicotyledons</taxon>
        <taxon>Gunneridae</taxon>
        <taxon>Pentapetalae</taxon>
        <taxon>rosids</taxon>
        <taxon>fabids</taxon>
        <taxon>Fabales</taxon>
        <taxon>Fabaceae</taxon>
        <taxon>Cercidoideae</taxon>
        <taxon>Cercideae</taxon>
        <taxon>Bauhiniinae</taxon>
        <taxon>Bauhinia</taxon>
    </lineage>
</organism>
<sequence>MGTLGSEAVKKAECGCCGLWEDCTSGYIGWVKERFGGVWVCGLCQEAIKDEQARLGVTTQVALSIHASFLDTITKTTAPPPHIAHSILQLIRKIISSSSSSKEKEQCNI</sequence>
<gene>
    <name evidence="1" type="ORF">L6164_006355</name>
</gene>